<organism evidence="1">
    <name type="scientific">uncultured Caudovirales phage</name>
    <dbReference type="NCBI Taxonomy" id="2100421"/>
    <lineage>
        <taxon>Viruses</taxon>
        <taxon>Duplodnaviria</taxon>
        <taxon>Heunggongvirae</taxon>
        <taxon>Uroviricota</taxon>
        <taxon>Caudoviricetes</taxon>
        <taxon>Peduoviridae</taxon>
        <taxon>Maltschvirus</taxon>
        <taxon>Maltschvirus maltsch</taxon>
    </lineage>
</organism>
<reference evidence="1" key="1">
    <citation type="submission" date="2020-05" db="EMBL/GenBank/DDBJ databases">
        <authorList>
            <person name="Chiriac C."/>
            <person name="Salcher M."/>
            <person name="Ghai R."/>
            <person name="Kavagutti S V."/>
        </authorList>
    </citation>
    <scope>NUCLEOTIDE SEQUENCE</scope>
</reference>
<accession>A0A6J5RCY0</accession>
<evidence type="ECO:0000313" key="1">
    <source>
        <dbReference type="EMBL" id="CAB4190345.1"/>
    </source>
</evidence>
<sequence length="123" mass="14041">MKNSIKELEQLLKIQRSLTRIGLNKNTELENRITDLTKPAQPLVLPNNFGKAFMGYVECFGGNLLAVYCKDTILSVLQKKDKMSYEDAMEYFNYNIAGSWVGNGTPLYLERCSMDAFMDIVEQ</sequence>
<name>A0A6J5RCY0_9CAUD</name>
<proteinExistence type="predicted"/>
<dbReference type="EMBL" id="LR797151">
    <property type="protein sequence ID" value="CAB4190345.1"/>
    <property type="molecule type" value="Genomic_DNA"/>
</dbReference>
<gene>
    <name evidence="1" type="ORF">UFOVP1192_54</name>
</gene>
<protein>
    <submittedName>
        <fullName evidence="1">Uncharacterized protein</fullName>
    </submittedName>
</protein>